<dbReference type="STRING" id="105559.Nwat_0759"/>
<dbReference type="Proteomes" id="UP000000393">
    <property type="component" value="Chromosome"/>
</dbReference>
<dbReference type="NCBIfam" id="TIGR04392">
    <property type="entry name" value="haoB_nitrify"/>
    <property type="match status" value="1"/>
</dbReference>
<keyword evidence="1" id="KW-0472">Membrane</keyword>
<reference evidence="2 3" key="1">
    <citation type="submission" date="2010-06" db="EMBL/GenBank/DDBJ databases">
        <title>Complete sequence of chromosome of Nitrosococcus watsoni C-113.</title>
        <authorList>
            <consortium name="US DOE Joint Genome Institute"/>
            <person name="Lucas S."/>
            <person name="Copeland A."/>
            <person name="Lapidus A."/>
            <person name="Cheng J.-F."/>
            <person name="Bruce D."/>
            <person name="Goodwin L."/>
            <person name="Pitluck S."/>
            <person name="Malfatti S.A."/>
            <person name="Chain P.S.G."/>
            <person name="Land M."/>
            <person name="Hauser L."/>
            <person name="Kyrpides N."/>
            <person name="Ivanova N."/>
            <person name="Cambell M.A."/>
            <person name="Heidelberg J.F."/>
            <person name="Klotz M.G."/>
            <person name="Woyke T."/>
        </authorList>
    </citation>
    <scope>NUCLEOTIDE SEQUENCE [LARGE SCALE GENOMIC DNA]</scope>
    <source>
        <strain evidence="2 3">C-113</strain>
    </source>
</reference>
<keyword evidence="1" id="KW-0812">Transmembrane</keyword>
<dbReference type="AlphaFoldDB" id="D8KBV2"/>
<dbReference type="HOGENOM" id="CLU_806163_0_0_6"/>
<keyword evidence="1" id="KW-1133">Transmembrane helix</keyword>
<dbReference type="EMBL" id="CP002086">
    <property type="protein sequence ID" value="ADJ27713.1"/>
    <property type="molecule type" value="Genomic_DNA"/>
</dbReference>
<evidence type="ECO:0008006" key="4">
    <source>
        <dbReference type="Google" id="ProtNLM"/>
    </source>
</evidence>
<evidence type="ECO:0000256" key="1">
    <source>
        <dbReference type="SAM" id="Phobius"/>
    </source>
</evidence>
<protein>
    <recommendedName>
        <fullName evidence="4">Hydroxylamine oxidation protein HaoB</fullName>
    </recommendedName>
</protein>
<keyword evidence="3" id="KW-1185">Reference proteome</keyword>
<dbReference type="eggNOG" id="COG1287">
    <property type="taxonomic scope" value="Bacteria"/>
</dbReference>
<dbReference type="KEGG" id="nwa:Nwat_0759"/>
<evidence type="ECO:0000313" key="3">
    <source>
        <dbReference type="Proteomes" id="UP000000393"/>
    </source>
</evidence>
<accession>D8KBV2</accession>
<name>D8KBV2_NITWC</name>
<sequence>MSVAENTMPPSSKEGTNKALPLIGIMLIAGGLLLLGWLAWALLSPAGGEKAPYQYKKVAEGKVEVFPELGLDAYEGITVRKYELLAEEVQKEPLVELYTGSKGNRAPVLLEWKNNLIEPLLAISSTIEDLTKLARGIATHVPSEAMVLSWWDTSRRLELLTGVNTLFNGNLAEPLLIPAPWADQRKAIESLEHEFWQVTNSSEAKTRQKRVAEALLASETEGASILRELSGGQEAYVVVHWSDAYKLGAMEPKRFGIGYKDFPGGRQIHGLIPHVKDWITENGYESYLVHRSDEDTIRTYFLTGGTDKNALIVKLLPFSTSNPMELEVLKLVAQYGSYWVYSLPPANDAG</sequence>
<feature type="transmembrane region" description="Helical" evidence="1">
    <location>
        <begin position="20"/>
        <end position="43"/>
    </location>
</feature>
<organism evidence="2 3">
    <name type="scientific">Nitrosococcus watsoni (strain C-113)</name>
    <dbReference type="NCBI Taxonomy" id="105559"/>
    <lineage>
        <taxon>Bacteria</taxon>
        <taxon>Pseudomonadati</taxon>
        <taxon>Pseudomonadota</taxon>
        <taxon>Gammaproteobacteria</taxon>
        <taxon>Chromatiales</taxon>
        <taxon>Chromatiaceae</taxon>
        <taxon>Nitrosococcus</taxon>
    </lineage>
</organism>
<evidence type="ECO:0000313" key="2">
    <source>
        <dbReference type="EMBL" id="ADJ27713.1"/>
    </source>
</evidence>
<gene>
    <name evidence="2" type="ordered locus">Nwat_0759</name>
</gene>
<proteinExistence type="predicted"/>
<dbReference type="InterPro" id="IPR030891">
    <property type="entry name" value="HaoB_nitrify"/>
</dbReference>